<evidence type="ECO:0000313" key="4">
    <source>
        <dbReference type="Proteomes" id="UP000005221"/>
    </source>
</evidence>
<accession>G8BHJ1</accession>
<reference evidence="4" key="2">
    <citation type="journal article" date="2011" name="BMC Genomics">
        <title>Using RNA-seq to determine the transcriptional landscape and the hypoxic response of the pathogenic yeast Candida parapsilosis.</title>
        <authorList>
            <person name="Guida A."/>
            <person name="Lindstaedt C."/>
            <person name="Maguire S.L."/>
            <person name="Ding C."/>
            <person name="Higgins D.G."/>
            <person name="Corton N.J."/>
            <person name="Berriman M."/>
            <person name="Butler G."/>
        </authorList>
    </citation>
    <scope>GENOME REANNOTATION</scope>
    <source>
        <strain evidence="4">CDC 317 / ATCC MYA-4646</strain>
    </source>
</reference>
<reference evidence="3" key="4">
    <citation type="submission" date="2025-05" db="UniProtKB">
        <authorList>
            <consortium name="EnsemblFungi"/>
        </authorList>
    </citation>
    <scope>IDENTIFICATION</scope>
</reference>
<accession>A0AAJ8W4I9</accession>
<reference evidence="4" key="1">
    <citation type="journal article" date="2009" name="Nature">
        <title>Evolution of pathogenicity and sexual reproduction in eight Candida genomes.</title>
        <authorList>
            <person name="Butler G."/>
            <person name="Rasmussen M.D."/>
            <person name="Lin M.F."/>
            <person name="Santos M.A."/>
            <person name="Sakthikumar S."/>
            <person name="Munro C.A."/>
            <person name="Rheinbay E."/>
            <person name="Grabherr M."/>
            <person name="Forche A."/>
            <person name="Reedy J.L."/>
            <person name="Agrafioti I."/>
            <person name="Arnaud M.B."/>
            <person name="Bates S."/>
            <person name="Brown A.J."/>
            <person name="Brunke S."/>
            <person name="Costanzo M.C."/>
            <person name="Fitzpatrick D.A."/>
            <person name="de Groot P.W."/>
            <person name="Harris D."/>
            <person name="Hoyer L.L."/>
            <person name="Hube B."/>
            <person name="Klis F.M."/>
            <person name="Kodira C."/>
            <person name="Lennard N."/>
            <person name="Logue M.E."/>
            <person name="Martin R."/>
            <person name="Neiman A.M."/>
            <person name="Nikolaou E."/>
            <person name="Quail M.A."/>
            <person name="Quinn J."/>
            <person name="Santos M.C."/>
            <person name="Schmitzberger F.F."/>
            <person name="Sherlock G."/>
            <person name="Shah P."/>
            <person name="Silverstein K.A."/>
            <person name="Skrzypek M.S."/>
            <person name="Soll D."/>
            <person name="Staggs R."/>
            <person name="Stansfield I."/>
            <person name="Stumpf M.P."/>
            <person name="Sudbery P.E."/>
            <person name="Srikantha T."/>
            <person name="Zeng Q."/>
            <person name="Berman J."/>
            <person name="Berriman M."/>
            <person name="Heitman J."/>
            <person name="Gow N.A."/>
            <person name="Lorenz M.C."/>
            <person name="Birren B.W."/>
            <person name="Kellis M."/>
            <person name="Cuomo C.A."/>
        </authorList>
    </citation>
    <scope>NUCLEOTIDE SEQUENCE [LARGE SCALE GENOMIC DNA]</scope>
    <source>
        <strain evidence="4">CDC 317 / ATCC MYA-4646</strain>
    </source>
</reference>
<dbReference type="Proteomes" id="UP000005221">
    <property type="component" value="Chromosome 5"/>
</dbReference>
<proteinExistence type="predicted"/>
<gene>
    <name evidence="1 2" type="ordered locus">CPAR2_501415</name>
</gene>
<dbReference type="EnsemblFungi" id="CPAR2_501415-T">
    <property type="protein sequence ID" value="CPAR2_501415-T-p1"/>
    <property type="gene ID" value="CPAR2_501415"/>
</dbReference>
<name>G8BHJ1_CANPC</name>
<dbReference type="EMBL" id="HE605207">
    <property type="protein sequence ID" value="CCE43916.1"/>
    <property type="molecule type" value="Genomic_DNA"/>
</dbReference>
<dbReference type="Pfam" id="PF12554">
    <property type="entry name" value="MOZART1"/>
    <property type="match status" value="1"/>
</dbReference>
<dbReference type="CGD" id="CAL0000144539">
    <property type="gene designation" value="CPAR2_501415"/>
</dbReference>
<organism evidence="2 4">
    <name type="scientific">Candida parapsilosis (strain CDC 317 / ATCC MYA-4646)</name>
    <name type="common">Yeast</name>
    <name type="synonym">Monilia parapsilosis</name>
    <dbReference type="NCBI Taxonomy" id="578454"/>
    <lineage>
        <taxon>Eukaryota</taxon>
        <taxon>Fungi</taxon>
        <taxon>Dikarya</taxon>
        <taxon>Ascomycota</taxon>
        <taxon>Saccharomycotina</taxon>
        <taxon>Pichiomycetes</taxon>
        <taxon>Debaryomycetaceae</taxon>
        <taxon>Candida/Lodderomyces clade</taxon>
        <taxon>Candida</taxon>
    </lineage>
</organism>
<dbReference type="GO" id="GO:0033566">
    <property type="term" value="P:gamma-tubulin complex localization"/>
    <property type="evidence" value="ECO:0007669"/>
    <property type="project" value="InterPro"/>
</dbReference>
<evidence type="ECO:0000313" key="2">
    <source>
        <dbReference type="EMBL" id="CCE43916.1"/>
    </source>
</evidence>
<evidence type="ECO:0000313" key="1">
    <source>
        <dbReference type="CGD" id="CAL0000144539"/>
    </source>
</evidence>
<evidence type="ECO:0000313" key="3">
    <source>
        <dbReference type="EnsemblFungi" id="CPAR2_501415-T-p1"/>
    </source>
</evidence>
<sequence length="55" mass="6114">MSTTPNDILNDIAKLVNVRGIDASTLTLCYKLLDEGVDPRKLAEKIKDIQKEISL</sequence>
<reference evidence="2" key="3">
    <citation type="submission" date="2011-10" db="EMBL/GenBank/DDBJ databases">
        <title>Transcriptional landscape of the pathogenic yeast Candida parapsilosis.</title>
        <authorList>
            <person name="Guida A."/>
            <person name="Lindstaedt C."/>
            <person name="Maguire S.L."/>
            <person name="Ding C."/>
            <person name="Higgins D.G."/>
            <person name="Harris D."/>
            <person name="Berriman M."/>
            <person name="Butler G."/>
        </authorList>
    </citation>
    <scope>NUCLEOTIDE SEQUENCE</scope>
    <source>
        <strain evidence="2">CDC317</strain>
    </source>
</reference>
<dbReference type="AlphaFoldDB" id="G8BHJ1"/>
<keyword evidence="4" id="KW-1185">Reference proteome</keyword>
<dbReference type="GO" id="GO:0000931">
    <property type="term" value="C:gamma-tubulin ring complex"/>
    <property type="evidence" value="ECO:0007669"/>
    <property type="project" value="InterPro"/>
</dbReference>
<protein>
    <submittedName>
        <fullName evidence="3">Mitotic-spindle organizing protein 1</fullName>
    </submittedName>
</protein>
<dbReference type="VEuPathDB" id="FungiDB:CPAR2_501415"/>
<dbReference type="InterPro" id="IPR022214">
    <property type="entry name" value="MZT1"/>
</dbReference>